<name>A0A5N5TJW3_9CRUS</name>
<dbReference type="Proteomes" id="UP000326759">
    <property type="component" value="Unassembled WGS sequence"/>
</dbReference>
<sequence>MLRFVLLFILCNIIASTEAVSCECEFAHCPVVDNTSYPGTCIEKKHHNLIDMLQGTQLTELSNSVHDRRLRLIRELENTIKK</sequence>
<evidence type="ECO:0000313" key="2">
    <source>
        <dbReference type="EMBL" id="KAB7506454.1"/>
    </source>
</evidence>
<evidence type="ECO:0000256" key="1">
    <source>
        <dbReference type="SAM" id="SignalP"/>
    </source>
</evidence>
<gene>
    <name evidence="2" type="ORF">Anas_00322</name>
</gene>
<dbReference type="EMBL" id="SEYY01000804">
    <property type="protein sequence ID" value="KAB7506454.1"/>
    <property type="molecule type" value="Genomic_DNA"/>
</dbReference>
<organism evidence="2 3">
    <name type="scientific">Armadillidium nasatum</name>
    <dbReference type="NCBI Taxonomy" id="96803"/>
    <lineage>
        <taxon>Eukaryota</taxon>
        <taxon>Metazoa</taxon>
        <taxon>Ecdysozoa</taxon>
        <taxon>Arthropoda</taxon>
        <taxon>Crustacea</taxon>
        <taxon>Multicrustacea</taxon>
        <taxon>Malacostraca</taxon>
        <taxon>Eumalacostraca</taxon>
        <taxon>Peracarida</taxon>
        <taxon>Isopoda</taxon>
        <taxon>Oniscidea</taxon>
        <taxon>Crinocheta</taxon>
        <taxon>Armadillidiidae</taxon>
        <taxon>Armadillidium</taxon>
    </lineage>
</organism>
<feature type="chain" id="PRO_5024365127" evidence="1">
    <location>
        <begin position="20"/>
        <end position="82"/>
    </location>
</feature>
<proteinExistence type="predicted"/>
<feature type="signal peptide" evidence="1">
    <location>
        <begin position="1"/>
        <end position="19"/>
    </location>
</feature>
<dbReference type="AlphaFoldDB" id="A0A5N5TJW3"/>
<keyword evidence="3" id="KW-1185">Reference proteome</keyword>
<reference evidence="2 3" key="1">
    <citation type="journal article" date="2019" name="PLoS Biol.">
        <title>Sex chromosomes control vertical transmission of feminizing Wolbachia symbionts in an isopod.</title>
        <authorList>
            <person name="Becking T."/>
            <person name="Chebbi M.A."/>
            <person name="Giraud I."/>
            <person name="Moumen B."/>
            <person name="Laverre T."/>
            <person name="Caubet Y."/>
            <person name="Peccoud J."/>
            <person name="Gilbert C."/>
            <person name="Cordaux R."/>
        </authorList>
    </citation>
    <scope>NUCLEOTIDE SEQUENCE [LARGE SCALE GENOMIC DNA]</scope>
    <source>
        <strain evidence="2">ANa2</strain>
        <tissue evidence="2">Whole body excluding digestive tract and cuticle</tissue>
    </source>
</reference>
<keyword evidence="1" id="KW-0732">Signal</keyword>
<accession>A0A5N5TJW3</accession>
<protein>
    <submittedName>
        <fullName evidence="2">Uncharacterized protein</fullName>
    </submittedName>
</protein>
<evidence type="ECO:0000313" key="3">
    <source>
        <dbReference type="Proteomes" id="UP000326759"/>
    </source>
</evidence>
<comment type="caution">
    <text evidence="2">The sequence shown here is derived from an EMBL/GenBank/DDBJ whole genome shotgun (WGS) entry which is preliminary data.</text>
</comment>